<dbReference type="InterPro" id="IPR045089">
    <property type="entry name" value="PGGT1B-like"/>
</dbReference>
<dbReference type="FunFam" id="1.50.10.20:FF:000005">
    <property type="entry name" value="Geranylgeranyl transferase type-1 subunit beta"/>
    <property type="match status" value="1"/>
</dbReference>
<evidence type="ECO:0000256" key="3">
    <source>
        <dbReference type="ARBA" id="ARBA00010497"/>
    </source>
</evidence>
<evidence type="ECO:0000256" key="1">
    <source>
        <dbReference type="ARBA" id="ARBA00001946"/>
    </source>
</evidence>
<reference evidence="18" key="1">
    <citation type="journal article" date="2014" name="PLoS ONE">
        <title>Transcriptome-Based Identification of ABC Transporters in the Western Tarnished Plant Bug Lygus hesperus.</title>
        <authorList>
            <person name="Hull J.J."/>
            <person name="Chaney K."/>
            <person name="Geib S.M."/>
            <person name="Fabrick J.A."/>
            <person name="Brent C.S."/>
            <person name="Walsh D."/>
            <person name="Lavine L.C."/>
        </authorList>
    </citation>
    <scope>NUCLEOTIDE SEQUENCE</scope>
</reference>
<comment type="similarity">
    <text evidence="3">Belongs to the protein prenyltransferase subunit beta family.</text>
</comment>
<evidence type="ECO:0000256" key="4">
    <source>
        <dbReference type="ARBA" id="ARBA00012700"/>
    </source>
</evidence>
<dbReference type="AlphaFoldDB" id="A0A0A9WT78"/>
<keyword evidence="6" id="KW-0637">Prenyltransferase</keyword>
<keyword evidence="9" id="KW-0677">Repeat</keyword>
<keyword evidence="16" id="KW-0812">Transmembrane</keyword>
<evidence type="ECO:0000256" key="9">
    <source>
        <dbReference type="ARBA" id="ARBA00022737"/>
    </source>
</evidence>
<comment type="cofactor">
    <cofactor evidence="2">
        <name>Zn(2+)</name>
        <dbReference type="ChEBI" id="CHEBI:29105"/>
    </cofactor>
</comment>
<dbReference type="PANTHER" id="PTHR11774:SF4">
    <property type="entry name" value="GERANYLGERANYL TRANSFERASE TYPE-1 SUBUNIT BETA"/>
    <property type="match status" value="1"/>
</dbReference>
<evidence type="ECO:0000256" key="5">
    <source>
        <dbReference type="ARBA" id="ARBA00020603"/>
    </source>
</evidence>
<dbReference type="Pfam" id="PF00432">
    <property type="entry name" value="Prenyltrans"/>
    <property type="match status" value="1"/>
</dbReference>
<evidence type="ECO:0000256" key="12">
    <source>
        <dbReference type="ARBA" id="ARBA00031713"/>
    </source>
</evidence>
<keyword evidence="16" id="KW-1133">Transmembrane helix</keyword>
<evidence type="ECO:0000256" key="14">
    <source>
        <dbReference type="ARBA" id="ARBA00065714"/>
    </source>
</evidence>
<evidence type="ECO:0000256" key="8">
    <source>
        <dbReference type="ARBA" id="ARBA00022723"/>
    </source>
</evidence>
<evidence type="ECO:0000313" key="19">
    <source>
        <dbReference type="EMBL" id="JAQ14690.1"/>
    </source>
</evidence>
<keyword evidence="7 18" id="KW-0808">Transferase</keyword>
<reference evidence="19" key="3">
    <citation type="journal article" date="2016" name="Gigascience">
        <title>De novo construction of an expanded transcriptome assembly for the western tarnished plant bug, Lygus hesperus.</title>
        <authorList>
            <person name="Tassone E.E."/>
            <person name="Geib S.M."/>
            <person name="Hall B."/>
            <person name="Fabrick J.A."/>
            <person name="Brent C.S."/>
            <person name="Hull J.J."/>
        </authorList>
    </citation>
    <scope>NUCLEOTIDE SEQUENCE</scope>
</reference>
<comment type="catalytic activity">
    <reaction evidence="13">
        <text>geranylgeranyl diphosphate + L-cysteinyl-[protein] = S-geranylgeranyl-L-cysteinyl-[protein] + diphosphate</text>
        <dbReference type="Rhea" id="RHEA:21240"/>
        <dbReference type="Rhea" id="RHEA-COMP:10131"/>
        <dbReference type="Rhea" id="RHEA-COMP:11537"/>
        <dbReference type="ChEBI" id="CHEBI:29950"/>
        <dbReference type="ChEBI" id="CHEBI:33019"/>
        <dbReference type="ChEBI" id="CHEBI:57533"/>
        <dbReference type="ChEBI" id="CHEBI:86021"/>
        <dbReference type="EC" id="2.5.1.59"/>
    </reaction>
</comment>
<dbReference type="InterPro" id="IPR008930">
    <property type="entry name" value="Terpenoid_cyclase/PrenylTrfase"/>
</dbReference>
<keyword evidence="8" id="KW-0479">Metal-binding</keyword>
<evidence type="ECO:0000256" key="15">
    <source>
        <dbReference type="ARBA" id="ARBA00078363"/>
    </source>
</evidence>
<dbReference type="InterPro" id="IPR001330">
    <property type="entry name" value="Prenyltrans"/>
</dbReference>
<dbReference type="CDD" id="cd02895">
    <property type="entry name" value="GGTase-I"/>
    <property type="match status" value="1"/>
</dbReference>
<reference evidence="18" key="2">
    <citation type="submission" date="2014-07" db="EMBL/GenBank/DDBJ databases">
        <authorList>
            <person name="Hull J."/>
        </authorList>
    </citation>
    <scope>NUCLEOTIDE SEQUENCE</scope>
</reference>
<name>A0A0A9WT78_LYGHE</name>
<evidence type="ECO:0000256" key="7">
    <source>
        <dbReference type="ARBA" id="ARBA00022679"/>
    </source>
</evidence>
<dbReference type="InterPro" id="IPR041960">
    <property type="entry name" value="GGTase_I_beta"/>
</dbReference>
<evidence type="ECO:0000313" key="18">
    <source>
        <dbReference type="EMBL" id="JAG11014.1"/>
    </source>
</evidence>
<comment type="cofactor">
    <cofactor evidence="1">
        <name>Mg(2+)</name>
        <dbReference type="ChEBI" id="CHEBI:18420"/>
    </cofactor>
</comment>
<feature type="domain" description="Prenyltransferase alpha-alpha toroid" evidence="17">
    <location>
        <begin position="9"/>
        <end position="336"/>
    </location>
</feature>
<dbReference type="GO" id="GO:0004662">
    <property type="term" value="F:CAAX-protein geranylgeranyltransferase activity"/>
    <property type="evidence" value="ECO:0007669"/>
    <property type="project" value="UniProtKB-EC"/>
</dbReference>
<dbReference type="GO" id="GO:0005953">
    <property type="term" value="C:CAAX-protein geranylgeranyltransferase complex"/>
    <property type="evidence" value="ECO:0007669"/>
    <property type="project" value="InterPro"/>
</dbReference>
<keyword evidence="10" id="KW-0862">Zinc</keyword>
<organism evidence="18">
    <name type="scientific">Lygus hesperus</name>
    <name type="common">Western plant bug</name>
    <dbReference type="NCBI Taxonomy" id="30085"/>
    <lineage>
        <taxon>Eukaryota</taxon>
        <taxon>Metazoa</taxon>
        <taxon>Ecdysozoa</taxon>
        <taxon>Arthropoda</taxon>
        <taxon>Hexapoda</taxon>
        <taxon>Insecta</taxon>
        <taxon>Pterygota</taxon>
        <taxon>Neoptera</taxon>
        <taxon>Paraneoptera</taxon>
        <taxon>Hemiptera</taxon>
        <taxon>Heteroptera</taxon>
        <taxon>Panheteroptera</taxon>
        <taxon>Cimicomorpha</taxon>
        <taxon>Miridae</taxon>
        <taxon>Mirini</taxon>
        <taxon>Lygus</taxon>
    </lineage>
</organism>
<gene>
    <name evidence="18" type="primary">PGGT1B</name>
    <name evidence="19" type="synonym">PGGT1B_0</name>
    <name evidence="18" type="ORF">CM83_42970</name>
    <name evidence="19" type="ORF">g.46656</name>
</gene>
<evidence type="ECO:0000259" key="17">
    <source>
        <dbReference type="Pfam" id="PF00432"/>
    </source>
</evidence>
<proteinExistence type="inferred from homology"/>
<dbReference type="Gene3D" id="1.50.10.20">
    <property type="match status" value="1"/>
</dbReference>
<sequence>MMETADTSLAKQKHIDYFKRHLYLIPACLFVLDSTRLSIAFFSISGLEILGALKDINDDNKKSMCNWIYGLQIHPTEDGDCSRCGFQGTDTFVTLENGVATNCNKMFANGHLAMTYTGLASLLILGDDLSRVNKRAVIKGVAALQQEDGSFAATLMGSENDMRFVYCACCICYILQDWSGMDMEKTLSYIRNSFSYDFGFGQGPDLESHGGVTYCAVASLVLMNQLTETLSKKQIEGLRRWAIMRQVSGFQGRANKQEDTCYSFWVGATLKMLDFYQMVNFEENRKYIMSTECSIMGGFSKVRDVNPDPLHSYLGLCGLSFMGEKGLEEVHPALNMSMRAANFLHKLHQSW</sequence>
<evidence type="ECO:0000256" key="13">
    <source>
        <dbReference type="ARBA" id="ARBA00050428"/>
    </source>
</evidence>
<evidence type="ECO:0000256" key="16">
    <source>
        <dbReference type="SAM" id="Phobius"/>
    </source>
</evidence>
<dbReference type="GO" id="GO:0046872">
    <property type="term" value="F:metal ion binding"/>
    <property type="evidence" value="ECO:0007669"/>
    <property type="project" value="UniProtKB-KW"/>
</dbReference>
<accession>A0A0A9WT78</accession>
<evidence type="ECO:0000256" key="10">
    <source>
        <dbReference type="ARBA" id="ARBA00022833"/>
    </source>
</evidence>
<dbReference type="SUPFAM" id="SSF48239">
    <property type="entry name" value="Terpenoid cyclases/Protein prenyltransferases"/>
    <property type="match status" value="1"/>
</dbReference>
<dbReference type="EMBL" id="GDHC01003939">
    <property type="protein sequence ID" value="JAQ14690.1"/>
    <property type="molecule type" value="Transcribed_RNA"/>
</dbReference>
<comment type="subunit">
    <text evidence="14">Heterodimer of FNTA and PGGT1B. PGGT1B mediates interaction with substrate peptides.</text>
</comment>
<dbReference type="EC" id="2.5.1.59" evidence="4"/>
<keyword evidence="11" id="KW-0460">Magnesium</keyword>
<evidence type="ECO:0000256" key="11">
    <source>
        <dbReference type="ARBA" id="ARBA00022842"/>
    </source>
</evidence>
<feature type="transmembrane region" description="Helical" evidence="16">
    <location>
        <begin position="21"/>
        <end position="44"/>
    </location>
</feature>
<evidence type="ECO:0000256" key="2">
    <source>
        <dbReference type="ARBA" id="ARBA00001947"/>
    </source>
</evidence>
<dbReference type="EMBL" id="GBHO01032590">
    <property type="protein sequence ID" value="JAG11014.1"/>
    <property type="molecule type" value="Transcribed_RNA"/>
</dbReference>
<evidence type="ECO:0000256" key="6">
    <source>
        <dbReference type="ARBA" id="ARBA00022602"/>
    </source>
</evidence>
<keyword evidence="16" id="KW-0472">Membrane</keyword>
<dbReference type="PANTHER" id="PTHR11774">
    <property type="entry name" value="GERANYLGERANYL TRANSFERASE TYPE BETA SUBUNIT"/>
    <property type="match status" value="1"/>
</dbReference>
<protein>
    <recommendedName>
        <fullName evidence="5">Geranylgeranyl transferase type-1 subunit beta</fullName>
        <ecNumber evidence="4">2.5.1.59</ecNumber>
    </recommendedName>
    <alternativeName>
        <fullName evidence="12">Geranylgeranyl transferase type I subunit beta</fullName>
    </alternativeName>
    <alternativeName>
        <fullName evidence="15">Type I protein geranyl-geranyltransferase subunit beta</fullName>
    </alternativeName>
</protein>